<evidence type="ECO:0000256" key="1">
    <source>
        <dbReference type="SAM" id="MobiDB-lite"/>
    </source>
</evidence>
<feature type="compositionally biased region" description="Polar residues" evidence="1">
    <location>
        <begin position="19"/>
        <end position="28"/>
    </location>
</feature>
<dbReference type="PANTHER" id="PTHR47372">
    <property type="entry name" value="DAUER UP-REGULATED-RELATED"/>
    <property type="match status" value="1"/>
</dbReference>
<feature type="region of interest" description="Disordered" evidence="1">
    <location>
        <begin position="127"/>
        <end position="379"/>
    </location>
</feature>
<protein>
    <submittedName>
        <fullName evidence="2">Uncharacterized protein</fullName>
    </submittedName>
</protein>
<dbReference type="Gene3D" id="1.20.120.20">
    <property type="entry name" value="Apolipoprotein"/>
    <property type="match status" value="1"/>
</dbReference>
<keyword evidence="3" id="KW-1185">Reference proteome</keyword>
<dbReference type="EMBL" id="CM026431">
    <property type="protein sequence ID" value="KAG0558791.1"/>
    <property type="molecule type" value="Genomic_DNA"/>
</dbReference>
<name>A0A8T0GHG4_CERPU</name>
<feature type="compositionally biased region" description="Basic and acidic residues" evidence="1">
    <location>
        <begin position="208"/>
        <end position="293"/>
    </location>
</feature>
<dbReference type="PANTHER" id="PTHR47372:SF11">
    <property type="entry name" value="RE19971P"/>
    <property type="match status" value="1"/>
</dbReference>
<sequence length="416" mass="44456">MPRSRWPATEVSIQPVTPLNTSSTQQHCNKPLPTHNRPSTLLTSLHSSVTPIVQSQVTVDRTSSSLCISLAHFAPESKRTTVIISERKAGIRDRTCNLADMATKEATNYEGSEKDITQKIDTDVLTTEDLPTNDDKDNYVRDSEDTKHEVKNFEGSEFDVTTKTKSHEEKHTSQSSYSSLTGGGSGGIDRYQSSGKYQVKSADEEVEDALRAARGELEEGRSKVGEGVDRAGEKARETKDNVGDKAREAGDKVKGTAGDIKDEADRAASAHQPRVDEAKEEAGQKWGETKNKAGEFAGSVQDTAGAAGQAVKEKAGQVKDAMGHALGATKEKADEAGEAVQDNAGRASNEASAKAEEARRRGEHAGRVTGDEARYAAEETKEGAKGLLGGFQNILGEASAAIQDTVNAPGENITKD</sequence>
<evidence type="ECO:0000313" key="3">
    <source>
        <dbReference type="Proteomes" id="UP000822688"/>
    </source>
</evidence>
<feature type="compositionally biased region" description="Basic and acidic residues" evidence="1">
    <location>
        <begin position="133"/>
        <end position="172"/>
    </location>
</feature>
<reference evidence="2" key="1">
    <citation type="submission" date="2020-06" db="EMBL/GenBank/DDBJ databases">
        <title>WGS assembly of Ceratodon purpureus strain R40.</title>
        <authorList>
            <person name="Carey S.B."/>
            <person name="Jenkins J."/>
            <person name="Shu S."/>
            <person name="Lovell J.T."/>
            <person name="Sreedasyam A."/>
            <person name="Maumus F."/>
            <person name="Tiley G.P."/>
            <person name="Fernandez-Pozo N."/>
            <person name="Barry K."/>
            <person name="Chen C."/>
            <person name="Wang M."/>
            <person name="Lipzen A."/>
            <person name="Daum C."/>
            <person name="Saski C.A."/>
            <person name="Payton A.C."/>
            <person name="Mcbreen J.C."/>
            <person name="Conrad R.E."/>
            <person name="Kollar L.M."/>
            <person name="Olsson S."/>
            <person name="Huttunen S."/>
            <person name="Landis J.B."/>
            <person name="Wickett N.J."/>
            <person name="Johnson M.G."/>
            <person name="Rensing S.A."/>
            <person name="Grimwood J."/>
            <person name="Schmutz J."/>
            <person name="Mcdaniel S.F."/>
        </authorList>
    </citation>
    <scope>NUCLEOTIDE SEQUENCE</scope>
    <source>
        <strain evidence="2">R40</strain>
    </source>
</reference>
<organism evidence="2 3">
    <name type="scientific">Ceratodon purpureus</name>
    <name type="common">Fire moss</name>
    <name type="synonym">Dicranum purpureum</name>
    <dbReference type="NCBI Taxonomy" id="3225"/>
    <lineage>
        <taxon>Eukaryota</taxon>
        <taxon>Viridiplantae</taxon>
        <taxon>Streptophyta</taxon>
        <taxon>Embryophyta</taxon>
        <taxon>Bryophyta</taxon>
        <taxon>Bryophytina</taxon>
        <taxon>Bryopsida</taxon>
        <taxon>Dicranidae</taxon>
        <taxon>Pseudoditrichales</taxon>
        <taxon>Ditrichaceae</taxon>
        <taxon>Ceratodon</taxon>
    </lineage>
</organism>
<dbReference type="AlphaFoldDB" id="A0A8T0GHG4"/>
<feature type="compositionally biased region" description="Basic and acidic residues" evidence="1">
    <location>
        <begin position="353"/>
        <end position="379"/>
    </location>
</feature>
<dbReference type="Proteomes" id="UP000822688">
    <property type="component" value="Chromosome 10"/>
</dbReference>
<gene>
    <name evidence="2" type="ORF">KC19_10G055000</name>
</gene>
<accession>A0A8T0GHG4</accession>
<feature type="region of interest" description="Disordered" evidence="1">
    <location>
        <begin position="19"/>
        <end position="38"/>
    </location>
</feature>
<comment type="caution">
    <text evidence="2">The sequence shown here is derived from an EMBL/GenBank/DDBJ whole genome shotgun (WGS) entry which is preliminary data.</text>
</comment>
<evidence type="ECO:0000313" key="2">
    <source>
        <dbReference type="EMBL" id="KAG0558791.1"/>
    </source>
</evidence>
<proteinExistence type="predicted"/>